<dbReference type="Pfam" id="PF03374">
    <property type="entry name" value="ANT"/>
    <property type="match status" value="1"/>
</dbReference>
<feature type="domain" description="Antirepressor protein C-terminal" evidence="1">
    <location>
        <begin position="139"/>
        <end position="240"/>
    </location>
</feature>
<keyword evidence="3" id="KW-1185">Reference proteome</keyword>
<evidence type="ECO:0000313" key="3">
    <source>
        <dbReference type="Proteomes" id="UP000011729"/>
    </source>
</evidence>
<gene>
    <name evidence="2" type="ordered locus">BAnh1_02570</name>
</gene>
<evidence type="ECO:0000313" key="2">
    <source>
        <dbReference type="EMBL" id="AGF74144.1"/>
    </source>
</evidence>
<dbReference type="KEGG" id="baus:BAnh1_02570"/>
<dbReference type="Pfam" id="PF09669">
    <property type="entry name" value="Phage_pRha"/>
    <property type="match status" value="1"/>
</dbReference>
<dbReference type="GO" id="GO:0003677">
    <property type="term" value="F:DNA binding"/>
    <property type="evidence" value="ECO:0007669"/>
    <property type="project" value="InterPro"/>
</dbReference>
<dbReference type="InterPro" id="IPR005039">
    <property type="entry name" value="Ant_C"/>
</dbReference>
<protein>
    <submittedName>
        <fullName evidence="2">Anti-repressor protein</fullName>
    </submittedName>
</protein>
<accession>M1N2K3</accession>
<proteinExistence type="predicted"/>
<dbReference type="STRING" id="1094489.BAnh1_02570"/>
<reference evidence="2 3" key="1">
    <citation type="journal article" date="2013" name="PLoS Genet.">
        <title>A gene transfer agent and a dynamic repertoire of secretion systems hold the keys to the explosive radiation of the emerging pathogen Bartonella.</title>
        <authorList>
            <person name="Guy L."/>
            <person name="Nystedt B."/>
            <person name="Toft C."/>
            <person name="Zaremba-Niedzwiedzka K."/>
            <person name="Berglund E.C."/>
            <person name="Granberg F."/>
            <person name="Naslund K."/>
            <person name="Eriksson A.S."/>
            <person name="Andersson S.G."/>
        </authorList>
    </citation>
    <scope>NUCLEOTIDE SEQUENCE [LARGE SCALE GENOMIC DNA]</scope>
    <source>
        <strain evidence="2 3">Aust/NH1</strain>
    </source>
</reference>
<evidence type="ECO:0000259" key="1">
    <source>
        <dbReference type="Pfam" id="PF03374"/>
    </source>
</evidence>
<dbReference type="Proteomes" id="UP000011729">
    <property type="component" value="Chromosome"/>
</dbReference>
<dbReference type="PATRIC" id="fig|1094489.3.peg.312"/>
<dbReference type="AlphaFoldDB" id="M1N2K3"/>
<dbReference type="RefSeq" id="WP_015397653.1">
    <property type="nucleotide sequence ID" value="NC_020300.1"/>
</dbReference>
<dbReference type="HOGENOM" id="CLU_046670_7_1_5"/>
<sequence>MNDRNMIPCEPKIENVNTPLTMSSREIAEVCNTRHNQVIETIERLFKKGVLRESRKTLRDYFSPNGGRPTKVYDLSKLDTLKVVSGYNETLRGKIIDRWQELENASKRQSLAVDYSDPKLILGVVTHLREESAKKDMVIANLRPKVAAYKHLTRIGGSTCITDAAKALGITPRYLFSYLEKGKWIYRRKVNGRYAPYQDKIQLGYMDCRVISVRNADGFKKIAIEPRLTAKGKARLAEFFSRTSSARRAIQ</sequence>
<organism evidence="2 3">
    <name type="scientific">Bartonella australis (strain Aust/NH1)</name>
    <dbReference type="NCBI Taxonomy" id="1094489"/>
    <lineage>
        <taxon>Bacteria</taxon>
        <taxon>Pseudomonadati</taxon>
        <taxon>Pseudomonadota</taxon>
        <taxon>Alphaproteobacteria</taxon>
        <taxon>Hyphomicrobiales</taxon>
        <taxon>Bartonellaceae</taxon>
        <taxon>Bartonella</taxon>
    </lineage>
</organism>
<dbReference type="eggNOG" id="COG3646">
    <property type="taxonomic scope" value="Bacteria"/>
</dbReference>
<dbReference type="EMBL" id="CP003123">
    <property type="protein sequence ID" value="AGF74144.1"/>
    <property type="molecule type" value="Genomic_DNA"/>
</dbReference>
<dbReference type="InterPro" id="IPR014054">
    <property type="entry name" value="Phage_regulatory_Rha"/>
</dbReference>
<name>M1N2K3_BARAA</name>